<dbReference type="AlphaFoldDB" id="A0A7D8UQB1"/>
<dbReference type="CDD" id="cd14688">
    <property type="entry name" value="bZIP_YAP"/>
    <property type="match status" value="1"/>
</dbReference>
<feature type="compositionally biased region" description="Low complexity" evidence="2">
    <location>
        <begin position="771"/>
        <end position="789"/>
    </location>
</feature>
<protein>
    <recommendedName>
        <fullName evidence="5">BZIP domain-containing protein</fullName>
    </recommendedName>
</protein>
<organism evidence="3 4">
    <name type="scientific">Lachnellula cervina</name>
    <dbReference type="NCBI Taxonomy" id="1316786"/>
    <lineage>
        <taxon>Eukaryota</taxon>
        <taxon>Fungi</taxon>
        <taxon>Dikarya</taxon>
        <taxon>Ascomycota</taxon>
        <taxon>Pezizomycotina</taxon>
        <taxon>Leotiomycetes</taxon>
        <taxon>Helotiales</taxon>
        <taxon>Lachnaceae</taxon>
        <taxon>Lachnellula</taxon>
    </lineage>
</organism>
<feature type="compositionally biased region" description="Basic residues" evidence="2">
    <location>
        <begin position="230"/>
        <end position="239"/>
    </location>
</feature>
<dbReference type="PANTHER" id="PTHR40618">
    <property type="entry name" value="B-ZIP TRANSCRIPTION FACTOR (EUROFUNG)-RELATED"/>
    <property type="match status" value="1"/>
</dbReference>
<dbReference type="OrthoDB" id="3555317at2759"/>
<dbReference type="InterPro" id="IPR046347">
    <property type="entry name" value="bZIP_sf"/>
</dbReference>
<keyword evidence="4" id="KW-1185">Reference proteome</keyword>
<comment type="caution">
    <text evidence="3">The sequence shown here is derived from an EMBL/GenBank/DDBJ whole genome shotgun (WGS) entry which is preliminary data.</text>
</comment>
<reference evidence="3 4" key="1">
    <citation type="submission" date="2018-05" db="EMBL/GenBank/DDBJ databases">
        <title>Whole genome sequencing for identification of molecular markers to develop diagnostic detection tools for the regulated plant pathogen Lachnellula willkommii.</title>
        <authorList>
            <person name="Giroux E."/>
            <person name="Bilodeau G."/>
        </authorList>
    </citation>
    <scope>NUCLEOTIDE SEQUENCE [LARGE SCALE GENOMIC DNA]</scope>
    <source>
        <strain evidence="3 4">CBS 625.97</strain>
    </source>
</reference>
<feature type="coiled-coil region" evidence="1">
    <location>
        <begin position="140"/>
        <end position="167"/>
    </location>
</feature>
<feature type="compositionally biased region" description="Low complexity" evidence="2">
    <location>
        <begin position="666"/>
        <end position="679"/>
    </location>
</feature>
<dbReference type="GO" id="GO:0003700">
    <property type="term" value="F:DNA-binding transcription factor activity"/>
    <property type="evidence" value="ECO:0007669"/>
    <property type="project" value="InterPro"/>
</dbReference>
<feature type="region of interest" description="Disordered" evidence="2">
    <location>
        <begin position="660"/>
        <end position="682"/>
    </location>
</feature>
<dbReference type="EMBL" id="QGMG01000708">
    <property type="protein sequence ID" value="TVY51919.1"/>
    <property type="molecule type" value="Genomic_DNA"/>
</dbReference>
<feature type="compositionally biased region" description="Basic and acidic residues" evidence="2">
    <location>
        <begin position="216"/>
        <end position="229"/>
    </location>
</feature>
<feature type="compositionally biased region" description="Polar residues" evidence="2">
    <location>
        <begin position="706"/>
        <end position="718"/>
    </location>
</feature>
<gene>
    <name evidence="3" type="ORF">LCER1_G007594</name>
</gene>
<evidence type="ECO:0000256" key="1">
    <source>
        <dbReference type="SAM" id="Coils"/>
    </source>
</evidence>
<feature type="region of interest" description="Disordered" evidence="2">
    <location>
        <begin position="216"/>
        <end position="262"/>
    </location>
</feature>
<sequence length="866" mass="96935">METLAFNPSLASRNNPYMDTAFRGIGSEISRNYANNMGILNAESYPDVLSTRDYDERKKNSEPTLSFGMIPRPQRDPDSREDTEELDTGARRRKKPRTEVHSGDDDEAKKSRGRPRVDTKDETAADRRRTQIRMAQRAYRHRKETTISSLEKQVQELRGTNEEMSNIFISLYDFAVGKGLLQREPEFGQQLQSTTERFLALAKASSEDLLMDDNHVDESEQHEEPESGRPKKKGRKPSPKTRQEKKAAIPESKSPVWGGFPLGKQPQTTVEDIQMDYQPQNYENRSRQQDLQVITRPTEDNASFPWTFMDLQQYNVNIPSTEDFSQVFLPESQLRLPNTHSYTENSFARRLQRGATEAAWRLVTNPNPPPGRFERVFGFCLTYESRDSIIDRTKRQIRSSSKDSLQNWRAPFVNVGRAGTFYPMRDEVDELMPKIRTGYSMGPFTEAIAQTQDEFLDDTMRCNIPGFEGVFFDANDVEGYLRGRGLDISSAADLVTAHLDLSSFVEARPKSTSGSTVSTVSPRTPRSPFADLLTESNGFSNAYKVDVNALPFPMGFAGWDDVDPGKDTSNIDPIFYATTEQNSEGASPDLSASGSRLGERQTVTLNVQTLLIAVSLDNALPTMESDMSGMVFIPSLTEQKGLNPQPRKSRFIEHLDLDDIPEEQESSSPSSTPTPKPTSWIRSKCGKFLPKKHLAPIDEAPKTFAGTKNRQDNSQVKSGKSFIDRISTAKTKIRQIANPLTRRQQPQATEAPRTLGRTQMEAALKNPVIQNANTDTGEATTTTEAIGETVPTPGSQSPPRSSAPAEHSEMAESLPVSVSPAMDVMLRCNRYPLNVPVTEIPPMTIKGTPGPEMLERLREFKANFVS</sequence>
<feature type="region of interest" description="Disordered" evidence="2">
    <location>
        <begin position="55"/>
        <end position="130"/>
    </location>
</feature>
<evidence type="ECO:0008006" key="5">
    <source>
        <dbReference type="Google" id="ProtNLM"/>
    </source>
</evidence>
<evidence type="ECO:0000313" key="3">
    <source>
        <dbReference type="EMBL" id="TVY51919.1"/>
    </source>
</evidence>
<accession>A0A7D8UQB1</accession>
<evidence type="ECO:0000256" key="2">
    <source>
        <dbReference type="SAM" id="MobiDB-lite"/>
    </source>
</evidence>
<evidence type="ECO:0000313" key="4">
    <source>
        <dbReference type="Proteomes" id="UP000481288"/>
    </source>
</evidence>
<feature type="region of interest" description="Disordered" evidence="2">
    <location>
        <begin position="697"/>
        <end position="814"/>
    </location>
</feature>
<dbReference type="PANTHER" id="PTHR40618:SF1">
    <property type="entry name" value="B-ZIP TRANSCRIPTION FACTOR (EUROFUNG)"/>
    <property type="match status" value="1"/>
</dbReference>
<keyword evidence="1" id="KW-0175">Coiled coil</keyword>
<dbReference type="Proteomes" id="UP000481288">
    <property type="component" value="Unassembled WGS sequence"/>
</dbReference>
<name>A0A7D8UQB1_9HELO</name>
<proteinExistence type="predicted"/>
<dbReference type="Gene3D" id="1.20.5.170">
    <property type="match status" value="1"/>
</dbReference>
<dbReference type="SUPFAM" id="SSF57959">
    <property type="entry name" value="Leucine zipper domain"/>
    <property type="match status" value="1"/>
</dbReference>
<feature type="compositionally biased region" description="Basic and acidic residues" evidence="2">
    <location>
        <begin position="97"/>
        <end position="129"/>
    </location>
</feature>